<evidence type="ECO:0000259" key="1">
    <source>
        <dbReference type="Pfam" id="PF05685"/>
    </source>
</evidence>
<dbReference type="Pfam" id="PF05685">
    <property type="entry name" value="Uma2"/>
    <property type="match status" value="1"/>
</dbReference>
<dbReference type="PATRIC" id="fig|1122241.3.peg.465"/>
<dbReference type="PANTHER" id="PTHR34107:SF4">
    <property type="entry name" value="SLL1222 PROTEIN"/>
    <property type="match status" value="1"/>
</dbReference>
<dbReference type="RefSeq" id="WP_062280887.1">
    <property type="nucleotide sequence ID" value="NZ_LTBC01000001.1"/>
</dbReference>
<dbReference type="SUPFAM" id="SSF52980">
    <property type="entry name" value="Restriction endonuclease-like"/>
    <property type="match status" value="1"/>
</dbReference>
<dbReference type="CDD" id="cd06260">
    <property type="entry name" value="DUF820-like"/>
    <property type="match status" value="1"/>
</dbReference>
<organism evidence="2 3">
    <name type="scientific">Moorella mulderi DSM 14980</name>
    <dbReference type="NCBI Taxonomy" id="1122241"/>
    <lineage>
        <taxon>Bacteria</taxon>
        <taxon>Bacillati</taxon>
        <taxon>Bacillota</taxon>
        <taxon>Clostridia</taxon>
        <taxon>Neomoorellales</taxon>
        <taxon>Neomoorellaceae</taxon>
        <taxon>Neomoorella</taxon>
    </lineage>
</organism>
<reference evidence="2 3" key="1">
    <citation type="submission" date="2016-02" db="EMBL/GenBank/DDBJ databases">
        <title>Genome sequence of Moorella mulderi DSM 14980.</title>
        <authorList>
            <person name="Poehlein A."/>
            <person name="Daniel R."/>
        </authorList>
    </citation>
    <scope>NUCLEOTIDE SEQUENCE [LARGE SCALE GENOMIC DNA]</scope>
    <source>
        <strain evidence="2 3">DSM 14980</strain>
    </source>
</reference>
<comment type="caution">
    <text evidence="2">The sequence shown here is derived from an EMBL/GenBank/DDBJ whole genome shotgun (WGS) entry which is preliminary data.</text>
</comment>
<name>A0A151B1C7_9FIRM</name>
<dbReference type="PANTHER" id="PTHR34107">
    <property type="entry name" value="SLL0198 PROTEIN-RELATED"/>
    <property type="match status" value="1"/>
</dbReference>
<feature type="domain" description="Putative restriction endonuclease" evidence="1">
    <location>
        <begin position="16"/>
        <end position="178"/>
    </location>
</feature>
<dbReference type="InterPro" id="IPR008538">
    <property type="entry name" value="Uma2"/>
</dbReference>
<sequence>MSRPVPPAGEIILTYDDYLRLPDDGKRYEILEGVLHVTPSPTTQHQRVSRNLHFILHTYVMGKGLGEVFAAPLDVVLSNISITQPDLIYVSRERQNVITEKNIAGTPDLVVEILSPSTSGTDKVTKAQVYARYGVPYYWVVDPQEKTVEEFRLERGIYMLIRCWKKEEHFTPELFPDLMVELAKVWA</sequence>
<dbReference type="EMBL" id="LTBC01000001">
    <property type="protein sequence ID" value="KYH33729.1"/>
    <property type="molecule type" value="Genomic_DNA"/>
</dbReference>
<dbReference type="InterPro" id="IPR011335">
    <property type="entry name" value="Restrct_endonuc-II-like"/>
</dbReference>
<evidence type="ECO:0000313" key="2">
    <source>
        <dbReference type="EMBL" id="KYH33729.1"/>
    </source>
</evidence>
<dbReference type="InterPro" id="IPR012296">
    <property type="entry name" value="Nuclease_put_TT1808"/>
</dbReference>
<dbReference type="OrthoDB" id="9798254at2"/>
<gene>
    <name evidence="2" type="ORF">MOMUL_04380</name>
</gene>
<accession>A0A151B1C7</accession>
<dbReference type="AlphaFoldDB" id="A0A151B1C7"/>
<dbReference type="Proteomes" id="UP000075670">
    <property type="component" value="Unassembled WGS sequence"/>
</dbReference>
<evidence type="ECO:0000313" key="3">
    <source>
        <dbReference type="Proteomes" id="UP000075670"/>
    </source>
</evidence>
<protein>
    <recommendedName>
        <fullName evidence="1">Putative restriction endonuclease domain-containing protein</fullName>
    </recommendedName>
</protein>
<dbReference type="Gene3D" id="3.90.1570.10">
    <property type="entry name" value="tt1808, chain A"/>
    <property type="match status" value="1"/>
</dbReference>
<keyword evidence="3" id="KW-1185">Reference proteome</keyword>
<proteinExistence type="predicted"/>